<dbReference type="AlphaFoldDB" id="A0A2T3HI99"/>
<evidence type="ECO:0000256" key="1">
    <source>
        <dbReference type="SAM" id="Phobius"/>
    </source>
</evidence>
<sequence length="260" mass="27956">MKNQHTCKNNRSSRAFGGIVLLGLGIFFLGRNLGLYIPGWIFSWSTFLLLIGLVIGYKHRFRFGGWLVPTLIGAFFTVDHIIDGAFNLSRYSVAVIFIILGLYVIFKPRKTVPAAPFSPQPEPLSQVPSAQAYETPLDQPAAATEKSALDVLESVNIFGGSHQKVFSKSFSGGEVVAVFGGCDINMSQADIQGVVVLEIVAVCGGVKLVVPSGWQVKSEITAIMGGVDDKRGMAPFTEASSKILVIKGLALFGGVEIKNF</sequence>
<keyword evidence="1" id="KW-0472">Membrane</keyword>
<comment type="caution">
    <text evidence="3">The sequence shown here is derived from an EMBL/GenBank/DDBJ whole genome shotgun (WGS) entry which is preliminary data.</text>
</comment>
<evidence type="ECO:0000313" key="3">
    <source>
        <dbReference type="EMBL" id="PST82162.1"/>
    </source>
</evidence>
<protein>
    <recommendedName>
        <fullName evidence="2">LiaF transmembrane domain-containing protein</fullName>
    </recommendedName>
</protein>
<feature type="domain" description="LiaF transmembrane" evidence="2">
    <location>
        <begin position="16"/>
        <end position="110"/>
    </location>
</feature>
<evidence type="ECO:0000259" key="2">
    <source>
        <dbReference type="Pfam" id="PF22570"/>
    </source>
</evidence>
<keyword evidence="1" id="KW-1133">Transmembrane helix</keyword>
<gene>
    <name evidence="3" type="ORF">C7T94_15275</name>
</gene>
<dbReference type="InterPro" id="IPR054331">
    <property type="entry name" value="LiaF_TM"/>
</dbReference>
<keyword evidence="4" id="KW-1185">Reference proteome</keyword>
<accession>A0A2T3HI99</accession>
<feature type="transmembrane region" description="Helical" evidence="1">
    <location>
        <begin position="63"/>
        <end position="82"/>
    </location>
</feature>
<reference evidence="3 4" key="1">
    <citation type="submission" date="2018-03" db="EMBL/GenBank/DDBJ databases">
        <authorList>
            <person name="Keele B.F."/>
        </authorList>
    </citation>
    <scope>NUCLEOTIDE SEQUENCE [LARGE SCALE GENOMIC DNA]</scope>
    <source>
        <strain evidence="3 4">YL28-9</strain>
    </source>
</reference>
<feature type="transmembrane region" description="Helical" evidence="1">
    <location>
        <begin position="88"/>
        <end position="106"/>
    </location>
</feature>
<dbReference type="EMBL" id="PYLS01000006">
    <property type="protein sequence ID" value="PST82162.1"/>
    <property type="molecule type" value="Genomic_DNA"/>
</dbReference>
<dbReference type="PANTHER" id="PTHR40763:SF5">
    <property type="entry name" value="MEMBRANE PROTEIN"/>
    <property type="match status" value="1"/>
</dbReference>
<feature type="transmembrane region" description="Helical" evidence="1">
    <location>
        <begin position="12"/>
        <end position="29"/>
    </location>
</feature>
<dbReference type="OrthoDB" id="129627at2"/>
<keyword evidence="1" id="KW-0812">Transmembrane</keyword>
<dbReference type="RefSeq" id="WP_107216282.1">
    <property type="nucleotide sequence ID" value="NZ_KZ686270.1"/>
</dbReference>
<name>A0A2T3HI99_9SPHI</name>
<evidence type="ECO:0000313" key="4">
    <source>
        <dbReference type="Proteomes" id="UP000240912"/>
    </source>
</evidence>
<feature type="transmembrane region" description="Helical" evidence="1">
    <location>
        <begin position="35"/>
        <end position="56"/>
    </location>
</feature>
<organism evidence="3 4">
    <name type="scientific">Pedobacter yulinensis</name>
    <dbReference type="NCBI Taxonomy" id="2126353"/>
    <lineage>
        <taxon>Bacteria</taxon>
        <taxon>Pseudomonadati</taxon>
        <taxon>Bacteroidota</taxon>
        <taxon>Sphingobacteriia</taxon>
        <taxon>Sphingobacteriales</taxon>
        <taxon>Sphingobacteriaceae</taxon>
        <taxon>Pedobacter</taxon>
    </lineage>
</organism>
<dbReference type="Pfam" id="PF22570">
    <property type="entry name" value="LiaF-TM"/>
    <property type="match status" value="1"/>
</dbReference>
<dbReference type="PANTHER" id="PTHR40763">
    <property type="entry name" value="MEMBRANE PROTEIN-RELATED"/>
    <property type="match status" value="1"/>
</dbReference>
<dbReference type="Proteomes" id="UP000240912">
    <property type="component" value="Unassembled WGS sequence"/>
</dbReference>
<proteinExistence type="predicted"/>